<keyword evidence="9" id="KW-1185">Reference proteome</keyword>
<dbReference type="Pfam" id="PF00270">
    <property type="entry name" value="DEAD"/>
    <property type="match status" value="1"/>
</dbReference>
<dbReference type="Proteomes" id="UP001054945">
    <property type="component" value="Unassembled WGS sequence"/>
</dbReference>
<proteinExistence type="predicted"/>
<dbReference type="AlphaFoldDB" id="A0AAV4VDE0"/>
<dbReference type="SUPFAM" id="SSF52540">
    <property type="entry name" value="P-loop containing nucleoside triphosphate hydrolases"/>
    <property type="match status" value="2"/>
</dbReference>
<evidence type="ECO:0000256" key="5">
    <source>
        <dbReference type="ARBA" id="ARBA00048988"/>
    </source>
</evidence>
<dbReference type="Pfam" id="PF20470">
    <property type="entry name" value="HTH_61"/>
    <property type="match status" value="1"/>
</dbReference>
<comment type="caution">
    <text evidence="8">The sequence shown here is derived from an EMBL/GenBank/DDBJ whole genome shotgun (WGS) entry which is preliminary data.</text>
</comment>
<dbReference type="InterPro" id="IPR048960">
    <property type="entry name" value="POLQ-like_helical"/>
</dbReference>
<dbReference type="GO" id="GO:0003676">
    <property type="term" value="F:nucleic acid binding"/>
    <property type="evidence" value="ECO:0007669"/>
    <property type="project" value="InterPro"/>
</dbReference>
<gene>
    <name evidence="8" type="primary">POLQ</name>
    <name evidence="8" type="ORF">CEXT_6211</name>
</gene>
<dbReference type="GO" id="GO:0016787">
    <property type="term" value="F:hydrolase activity"/>
    <property type="evidence" value="ECO:0007669"/>
    <property type="project" value="UniProtKB-KW"/>
</dbReference>
<organism evidence="8 9">
    <name type="scientific">Caerostris extrusa</name>
    <name type="common">Bark spider</name>
    <name type="synonym">Caerostris bankana</name>
    <dbReference type="NCBI Taxonomy" id="172846"/>
    <lineage>
        <taxon>Eukaryota</taxon>
        <taxon>Metazoa</taxon>
        <taxon>Ecdysozoa</taxon>
        <taxon>Arthropoda</taxon>
        <taxon>Chelicerata</taxon>
        <taxon>Arachnida</taxon>
        <taxon>Araneae</taxon>
        <taxon>Araneomorphae</taxon>
        <taxon>Entelegynae</taxon>
        <taxon>Araneoidea</taxon>
        <taxon>Araneidae</taxon>
        <taxon>Caerostris</taxon>
    </lineage>
</organism>
<accession>A0AAV4VDE0</accession>
<evidence type="ECO:0000313" key="9">
    <source>
        <dbReference type="Proteomes" id="UP001054945"/>
    </source>
</evidence>
<dbReference type="Gene3D" id="3.40.50.300">
    <property type="entry name" value="P-loop containing nucleotide triphosphate hydrolases"/>
    <property type="match status" value="2"/>
</dbReference>
<dbReference type="InterPro" id="IPR027417">
    <property type="entry name" value="P-loop_NTPase"/>
</dbReference>
<evidence type="ECO:0000313" key="8">
    <source>
        <dbReference type="EMBL" id="GIY67889.1"/>
    </source>
</evidence>
<protein>
    <submittedName>
        <fullName evidence="8">DNA polymerase theta</fullName>
    </submittedName>
</protein>
<evidence type="ECO:0000259" key="7">
    <source>
        <dbReference type="PROSITE" id="PS51194"/>
    </source>
</evidence>
<keyword evidence="1" id="KW-0547">Nucleotide-binding</keyword>
<feature type="region of interest" description="Disordered" evidence="6">
    <location>
        <begin position="594"/>
        <end position="623"/>
    </location>
</feature>
<evidence type="ECO:0000256" key="4">
    <source>
        <dbReference type="ARBA" id="ARBA00022840"/>
    </source>
</evidence>
<feature type="domain" description="Helicase C-terminal" evidence="7">
    <location>
        <begin position="163"/>
        <end position="318"/>
    </location>
</feature>
<dbReference type="PANTHER" id="PTHR47961">
    <property type="entry name" value="DNA POLYMERASE THETA, PUTATIVE (AFU_ORTHOLOGUE AFUA_1G05260)-RELATED"/>
    <property type="match status" value="1"/>
</dbReference>
<evidence type="ECO:0000256" key="1">
    <source>
        <dbReference type="ARBA" id="ARBA00022741"/>
    </source>
</evidence>
<comment type="catalytic activity">
    <reaction evidence="5">
        <text>ATP + H2O = ADP + phosphate + H(+)</text>
        <dbReference type="Rhea" id="RHEA:13065"/>
        <dbReference type="ChEBI" id="CHEBI:15377"/>
        <dbReference type="ChEBI" id="CHEBI:15378"/>
        <dbReference type="ChEBI" id="CHEBI:30616"/>
        <dbReference type="ChEBI" id="CHEBI:43474"/>
        <dbReference type="ChEBI" id="CHEBI:456216"/>
        <dbReference type="EC" id="5.6.2.4"/>
    </reaction>
</comment>
<reference evidence="8 9" key="1">
    <citation type="submission" date="2021-06" db="EMBL/GenBank/DDBJ databases">
        <title>Caerostris extrusa draft genome.</title>
        <authorList>
            <person name="Kono N."/>
            <person name="Arakawa K."/>
        </authorList>
    </citation>
    <scope>NUCLEOTIDE SEQUENCE [LARGE SCALE GENOMIC DNA]</scope>
</reference>
<dbReference type="PANTHER" id="PTHR47961:SF6">
    <property type="entry name" value="DNA-DIRECTED DNA POLYMERASE"/>
    <property type="match status" value="1"/>
</dbReference>
<dbReference type="Pfam" id="PF21099">
    <property type="entry name" value="POLQ_helical"/>
    <property type="match status" value="1"/>
</dbReference>
<dbReference type="Pfam" id="PF00271">
    <property type="entry name" value="Helicase_C"/>
    <property type="match status" value="1"/>
</dbReference>
<dbReference type="InterPro" id="IPR046931">
    <property type="entry name" value="HTH_61"/>
</dbReference>
<dbReference type="InterPro" id="IPR001650">
    <property type="entry name" value="Helicase_C-like"/>
</dbReference>
<sequence length="999" mass="111676">MFGHLKFCSKENGESFQSSSCSVNINEPITADDKHTSKENIDNLCSLSQWGLPPSVIEAYKSRNIDKMFQWQYECLCSKDVLEGRNLVFLLLQEMFQNAGIVVDGYMGAHNPPGGFKAIDIAICTIEKANNLVNRLMEEKRLNELGILVIDELHMLGDQGRGYLLELLLTKLLFTTVKTKNWCENLATTIAKEIYNIGRPNAVLNRLTFDERDIVEGAFRQGILKILVATSTLSSGVNLPARRVIIRSPLFYGAVIDVLSYKQMVGRAGRKGIDDKGKKISLFSILQESILVCKESERNAALTLVNSDLLPVKSCLLKSGSNSVHSSLKRALIEVIASGVELVLKKKFLQYVSCTLLYASLVNEEEEMDESNEINYKPTRLGLAILASGFSPDDALRVLKELQLARRCFVLENDLHILYEFLRNTTAHGEFCSHYNKLLPLLLVCLLCSAIVWAGITWNFFLHLSKKRVHFGIQQELCDLVCLSTLNAQRARALYNAGFETISSIACAAPDELALVLCNMGSFESAKQLEGDLAEEVLQRSKAKRIRIAGKQGVDESEAAHFIIKEAQNFIEQELGVSKVSWKHLAVKKFQGAYESPSNQQENNARKSSESLSNKSISDKSENSPVFDEYSKIVRNVFAKETSKTYAATSADQVAINVDKSLGQDAKNDGLAVYQVNNSVNSVTENSTKIELIEQFNISEGNTSIENVIIHTDKNNSTFEKNNPEEENLLVQSEIKGDHFYPKNPEQLNSFDIIKNNCSKLKEIKSAVDDSFNMVNDSLNMVDDSHFSELLLSQTAETENLYYAESFFSNADSSHKLSSNHESLIKKTSCKPINYSVSTNYPCTHINNSVDKVSDQFLPCDEKRISIDETSGEIFDCDESFSHDCPNKHNKDDSNNENSTTKKNLELLTETSGDIFDEEILEDVKETHINSSPVIKSCKSFKQQLAGSSKENEALNPYLAIKSTSKVDDNRSELNIFFKVSSCEKIENQVEDISVAEKK</sequence>
<dbReference type="SMART" id="SM00490">
    <property type="entry name" value="HELICc"/>
    <property type="match status" value="1"/>
</dbReference>
<dbReference type="InterPro" id="IPR011545">
    <property type="entry name" value="DEAD/DEAH_box_helicase_dom"/>
</dbReference>
<dbReference type="SUPFAM" id="SSF158702">
    <property type="entry name" value="Sec63 N-terminal domain-like"/>
    <property type="match status" value="1"/>
</dbReference>
<evidence type="ECO:0000256" key="3">
    <source>
        <dbReference type="ARBA" id="ARBA00022806"/>
    </source>
</evidence>
<keyword evidence="4" id="KW-0067">ATP-binding</keyword>
<keyword evidence="2" id="KW-0378">Hydrolase</keyword>
<keyword evidence="3" id="KW-0347">Helicase</keyword>
<dbReference type="GO" id="GO:0043138">
    <property type="term" value="F:3'-5' DNA helicase activity"/>
    <property type="evidence" value="ECO:0007669"/>
    <property type="project" value="UniProtKB-EC"/>
</dbReference>
<evidence type="ECO:0000256" key="2">
    <source>
        <dbReference type="ARBA" id="ARBA00022801"/>
    </source>
</evidence>
<dbReference type="EMBL" id="BPLR01014290">
    <property type="protein sequence ID" value="GIY67889.1"/>
    <property type="molecule type" value="Genomic_DNA"/>
</dbReference>
<name>A0AAV4VDE0_CAEEX</name>
<dbReference type="Gene3D" id="1.10.150.20">
    <property type="entry name" value="5' to 3' exonuclease, C-terminal subdomain"/>
    <property type="match status" value="1"/>
</dbReference>
<dbReference type="PROSITE" id="PS51194">
    <property type="entry name" value="HELICASE_CTER"/>
    <property type="match status" value="1"/>
</dbReference>
<dbReference type="InterPro" id="IPR050474">
    <property type="entry name" value="Hel308_SKI2-like"/>
</dbReference>
<dbReference type="GO" id="GO:0005524">
    <property type="term" value="F:ATP binding"/>
    <property type="evidence" value="ECO:0007669"/>
    <property type="project" value="UniProtKB-KW"/>
</dbReference>
<evidence type="ECO:0000256" key="6">
    <source>
        <dbReference type="SAM" id="MobiDB-lite"/>
    </source>
</evidence>